<dbReference type="PANTHER" id="PTHR40459">
    <property type="entry name" value="CONSERVED HYPOTHETICAL ALANINE AND LEUCINE RICH PROTEIN"/>
    <property type="match status" value="1"/>
</dbReference>
<proteinExistence type="predicted"/>
<reference evidence="3 4" key="1">
    <citation type="submission" date="2015-04" db="EMBL/GenBank/DDBJ databases">
        <title>Whole genome shotgun sequence of Flavihumibacter petaseus NBRC 106054.</title>
        <authorList>
            <person name="Miyazawa S."/>
            <person name="Hosoyama A."/>
            <person name="Hashimoto M."/>
            <person name="Noguchi M."/>
            <person name="Tsuchikane K."/>
            <person name="Ohji S."/>
            <person name="Yamazoe A."/>
            <person name="Ichikawa N."/>
            <person name="Kimura A."/>
            <person name="Fujita N."/>
        </authorList>
    </citation>
    <scope>NUCLEOTIDE SEQUENCE [LARGE SCALE GENOMIC DNA]</scope>
    <source>
        <strain evidence="3 4">NBRC 106054</strain>
    </source>
</reference>
<feature type="domain" description="Pyrroline-5-carboxylate reductase catalytic N-terminal" evidence="1">
    <location>
        <begin position="2"/>
        <end position="88"/>
    </location>
</feature>
<dbReference type="InterPro" id="IPR028939">
    <property type="entry name" value="P5C_Rdtase_cat_N"/>
</dbReference>
<dbReference type="InterPro" id="IPR008927">
    <property type="entry name" value="6-PGluconate_DH-like_C_sf"/>
</dbReference>
<dbReference type="SUPFAM" id="SSF48179">
    <property type="entry name" value="6-phosphogluconate dehydrogenase C-terminal domain-like"/>
    <property type="match status" value="1"/>
</dbReference>
<dbReference type="InterPro" id="IPR036291">
    <property type="entry name" value="NAD(P)-bd_dom_sf"/>
</dbReference>
<dbReference type="STRING" id="1220578.FPE01S_05_00260"/>
<dbReference type="Proteomes" id="UP000033121">
    <property type="component" value="Unassembled WGS sequence"/>
</dbReference>
<gene>
    <name evidence="3" type="ORF">FPE01S_05_00260</name>
</gene>
<sequence>MKLVLIGTGNISNALGRLLANAGHQVLQVYGRDRQRAAHLAYDTGAAPVSDWKAIRSDADLYITAISDRALTGFKEKLQLPGKFLVHTAGSVPLNVLEGVSERTGVWYPLQSIRGDQPTPHKIPFLIQTSAPEDSVLLRELSESIGCPSQVVTESVRINMHHAAVWVNNFPNLLYSIAYRLTEENKVPFDFLLPLLQETADRQNGTDPWKWQTGPALRNDTVTLQKHMDLLKSHAGWQELYAKMSAAIADLTQKAE</sequence>
<evidence type="ECO:0000313" key="3">
    <source>
        <dbReference type="EMBL" id="GAO45329.1"/>
    </source>
</evidence>
<accession>A0A0E9N675</accession>
<organism evidence="3 4">
    <name type="scientific">Flavihumibacter petaseus NBRC 106054</name>
    <dbReference type="NCBI Taxonomy" id="1220578"/>
    <lineage>
        <taxon>Bacteria</taxon>
        <taxon>Pseudomonadati</taxon>
        <taxon>Bacteroidota</taxon>
        <taxon>Chitinophagia</taxon>
        <taxon>Chitinophagales</taxon>
        <taxon>Chitinophagaceae</taxon>
        <taxon>Flavihumibacter</taxon>
    </lineage>
</organism>
<protein>
    <recommendedName>
        <fullName evidence="5">DUF2520 domain-containing protein</fullName>
    </recommendedName>
</protein>
<evidence type="ECO:0000259" key="1">
    <source>
        <dbReference type="Pfam" id="PF03807"/>
    </source>
</evidence>
<dbReference type="Pfam" id="PF10728">
    <property type="entry name" value="DUF2520"/>
    <property type="match status" value="1"/>
</dbReference>
<dbReference type="EMBL" id="BBWV01000005">
    <property type="protein sequence ID" value="GAO45329.1"/>
    <property type="molecule type" value="Genomic_DNA"/>
</dbReference>
<dbReference type="Gene3D" id="1.10.1040.20">
    <property type="entry name" value="ProC-like, C-terminal domain"/>
    <property type="match status" value="1"/>
</dbReference>
<comment type="caution">
    <text evidence="3">The sequence shown here is derived from an EMBL/GenBank/DDBJ whole genome shotgun (WGS) entry which is preliminary data.</text>
</comment>
<dbReference type="OrthoDB" id="9810755at2"/>
<dbReference type="InterPro" id="IPR037108">
    <property type="entry name" value="TM1727-like_C_sf"/>
</dbReference>
<dbReference type="Gene3D" id="3.40.50.720">
    <property type="entry name" value="NAD(P)-binding Rossmann-like Domain"/>
    <property type="match status" value="1"/>
</dbReference>
<dbReference type="AlphaFoldDB" id="A0A0E9N675"/>
<evidence type="ECO:0000259" key="2">
    <source>
        <dbReference type="Pfam" id="PF10728"/>
    </source>
</evidence>
<dbReference type="SUPFAM" id="SSF51735">
    <property type="entry name" value="NAD(P)-binding Rossmann-fold domains"/>
    <property type="match status" value="1"/>
</dbReference>
<dbReference type="InterPro" id="IPR018931">
    <property type="entry name" value="DUF2520"/>
</dbReference>
<evidence type="ECO:0008006" key="5">
    <source>
        <dbReference type="Google" id="ProtNLM"/>
    </source>
</evidence>
<evidence type="ECO:0000313" key="4">
    <source>
        <dbReference type="Proteomes" id="UP000033121"/>
    </source>
</evidence>
<dbReference type="Pfam" id="PF03807">
    <property type="entry name" value="F420_oxidored"/>
    <property type="match status" value="1"/>
</dbReference>
<dbReference type="PANTHER" id="PTHR40459:SF1">
    <property type="entry name" value="CONSERVED HYPOTHETICAL ALANINE AND LEUCINE RICH PROTEIN"/>
    <property type="match status" value="1"/>
</dbReference>
<dbReference type="RefSeq" id="WP_046371350.1">
    <property type="nucleotide sequence ID" value="NZ_BBWV01000005.1"/>
</dbReference>
<feature type="domain" description="DUF2520" evidence="2">
    <location>
        <begin position="123"/>
        <end position="247"/>
    </location>
</feature>
<name>A0A0E9N675_9BACT</name>
<keyword evidence="4" id="KW-1185">Reference proteome</keyword>